<keyword evidence="1" id="KW-0472">Membrane</keyword>
<gene>
    <name evidence="2" type="ORF">LCGC14_0884860</name>
</gene>
<evidence type="ECO:0008006" key="3">
    <source>
        <dbReference type="Google" id="ProtNLM"/>
    </source>
</evidence>
<name>A0A0F9P5V0_9ZZZZ</name>
<feature type="transmembrane region" description="Helical" evidence="1">
    <location>
        <begin position="12"/>
        <end position="33"/>
    </location>
</feature>
<dbReference type="EMBL" id="LAZR01002802">
    <property type="protein sequence ID" value="KKN25454.1"/>
    <property type="molecule type" value="Genomic_DNA"/>
</dbReference>
<reference evidence="2" key="1">
    <citation type="journal article" date="2015" name="Nature">
        <title>Complex archaea that bridge the gap between prokaryotes and eukaryotes.</title>
        <authorList>
            <person name="Spang A."/>
            <person name="Saw J.H."/>
            <person name="Jorgensen S.L."/>
            <person name="Zaremba-Niedzwiedzka K."/>
            <person name="Martijn J."/>
            <person name="Lind A.E."/>
            <person name="van Eijk R."/>
            <person name="Schleper C."/>
            <person name="Guy L."/>
            <person name="Ettema T.J."/>
        </authorList>
    </citation>
    <scope>NUCLEOTIDE SEQUENCE</scope>
</reference>
<organism evidence="2">
    <name type="scientific">marine sediment metagenome</name>
    <dbReference type="NCBI Taxonomy" id="412755"/>
    <lineage>
        <taxon>unclassified sequences</taxon>
        <taxon>metagenomes</taxon>
        <taxon>ecological metagenomes</taxon>
    </lineage>
</organism>
<dbReference type="AlphaFoldDB" id="A0A0F9P5V0"/>
<feature type="transmembrane region" description="Helical" evidence="1">
    <location>
        <begin position="77"/>
        <end position="98"/>
    </location>
</feature>
<comment type="caution">
    <text evidence="2">The sequence shown here is derived from an EMBL/GenBank/DDBJ whole genome shotgun (WGS) entry which is preliminary data.</text>
</comment>
<keyword evidence="1" id="KW-1133">Transmembrane helix</keyword>
<evidence type="ECO:0000313" key="2">
    <source>
        <dbReference type="EMBL" id="KKN25454.1"/>
    </source>
</evidence>
<keyword evidence="1" id="KW-0812">Transmembrane</keyword>
<sequence>MKSKKAVIDQLFPLILGLVTIGIILVIGFLILAEGKSQIEKVQGLNSTGGRATDLAGTTAWNATVDTVGALADIPTWLPIIVITVIGALLIGLVSLFGKSAR</sequence>
<proteinExistence type="predicted"/>
<protein>
    <recommendedName>
        <fullName evidence="3">PDGLE domain-containing protein</fullName>
    </recommendedName>
</protein>
<accession>A0A0F9P5V0</accession>
<evidence type="ECO:0000256" key="1">
    <source>
        <dbReference type="SAM" id="Phobius"/>
    </source>
</evidence>